<keyword evidence="3" id="KW-0695">RNA-directed DNA polymerase</keyword>
<dbReference type="InterPro" id="IPR043128">
    <property type="entry name" value="Rev_trsase/Diguanyl_cyclase"/>
</dbReference>
<feature type="region of interest" description="Disordered" evidence="1">
    <location>
        <begin position="178"/>
        <end position="197"/>
    </location>
</feature>
<organism evidence="3">
    <name type="scientific">Tanacetum cinerariifolium</name>
    <name type="common">Dalmatian daisy</name>
    <name type="synonym">Chrysanthemum cinerariifolium</name>
    <dbReference type="NCBI Taxonomy" id="118510"/>
    <lineage>
        <taxon>Eukaryota</taxon>
        <taxon>Viridiplantae</taxon>
        <taxon>Streptophyta</taxon>
        <taxon>Embryophyta</taxon>
        <taxon>Tracheophyta</taxon>
        <taxon>Spermatophyta</taxon>
        <taxon>Magnoliopsida</taxon>
        <taxon>eudicotyledons</taxon>
        <taxon>Gunneridae</taxon>
        <taxon>Pentapetalae</taxon>
        <taxon>asterids</taxon>
        <taxon>campanulids</taxon>
        <taxon>Asterales</taxon>
        <taxon>Asteraceae</taxon>
        <taxon>Asteroideae</taxon>
        <taxon>Anthemideae</taxon>
        <taxon>Anthemidinae</taxon>
        <taxon>Tanacetum</taxon>
    </lineage>
</organism>
<dbReference type="InterPro" id="IPR012337">
    <property type="entry name" value="RNaseH-like_sf"/>
</dbReference>
<feature type="region of interest" description="Disordered" evidence="1">
    <location>
        <begin position="125"/>
        <end position="168"/>
    </location>
</feature>
<dbReference type="Gene3D" id="3.30.420.10">
    <property type="entry name" value="Ribonuclease H-like superfamily/Ribonuclease H"/>
    <property type="match status" value="1"/>
</dbReference>
<reference evidence="3" key="1">
    <citation type="journal article" date="2019" name="Sci. Rep.">
        <title>Draft genome of Tanacetum cinerariifolium, the natural source of mosquito coil.</title>
        <authorList>
            <person name="Yamashiro T."/>
            <person name="Shiraishi A."/>
            <person name="Satake H."/>
            <person name="Nakayama K."/>
        </authorList>
    </citation>
    <scope>NUCLEOTIDE SEQUENCE</scope>
</reference>
<dbReference type="GO" id="GO:0003676">
    <property type="term" value="F:nucleic acid binding"/>
    <property type="evidence" value="ECO:0007669"/>
    <property type="project" value="InterPro"/>
</dbReference>
<dbReference type="InterPro" id="IPR043502">
    <property type="entry name" value="DNA/RNA_pol_sf"/>
</dbReference>
<sequence>MMANTTPIVTTVTKTANKEKTPKEADAALKANILDFCEEHYEDILSVIMDKIRRDKRKEVHARLYFEGNPRKSRRVREDSQNSSAGTLRYRNPSERPKIRDRLKYNDEDVFDRLGHRRHSAFDRLSNIYSPTKTGPNEGNSWDRSHSRRRSRRWSSSSKDCPQNRNHPRYLACRRAAPAMRDTRKQRQKGTHKGAPECMRISGFMHGVNNPELTKRLNERVPKTVEEMMTATTAFIRGKTTVASKNKIHTPWKLHDQSKRHTSERRSDFRNQPKDGRGSNKFTPLTRRPKEIFAAESGKFKPPPPMHIEELVRARKLSHFIKEIRQDRDQQKTRKNGAPVKDKATTIYMILPWQRVTRQKVKQSFAHVKEITFPPLTTNKGAEGPLIIEAEIGGNAIHRIYVDGGSSMEVLYEHCFNRLRPKIKNQMVPATTLLTGFSGETIWPLGQLRLLVTIGDTKHYTKAWMNFMIVRSPSLYNGIIGRPKITEIQAVPSTAHGMLKFSMNGRIVTIRSTILTPTECTTIVTTPKETIKKAKAHHGNFKVAIHLDFLDQEITIRGTVLIKARTELCTLLKRNLDIFVWQLSDMTGIPRSIAEHRLNIREGYSPTKPLTDKLIRTWRYVDDLVIKSYTETKLLRDIEETFRTLRQINMKLNPKKCTFRAAEGMFLGYMINLKGIKLCSDKMKVVLQLSSPRTIKEVQSLNGKLASLNIFISKSAEKSLPLFKTLKRFIKKCGFDDRKGHNPDTGLFCEPSAAGSRAKLYPNGKASPSAGLRSQKVTQILPGASYSGHHRPANQASQILADFLVEKPNDAPPEARSFLKPWLRCVMPLQADYVIREIHEGSCCMHAGPRSVVAKAMRSRRKIIKKGRKSKQNREQTGSVEKSRLKPDKVKVQSKSSQSQESIKGIDIADPFPEGLGKVKFLIVAMDYFTKWIKAKAVATISGSQGENFGDPFIDWCKKLNIVQRFVLVKHPQSNGLIARENRSLAEGIKARLGEGNKNWLEELPHILWDCRTMIKLSNDDTLYSLTYGTKAVIPAEIKMPTYRTAVVNAMHNDEELRLNLDLLEERHERAIICEAKAKSKMRKYYNNRVRGVTFRPVDFVYRSNDASHAMDRGKLGPKWEGPYEVTKALGNEAYKLRSTDGTVLLRRWNITNLKKCYL</sequence>
<feature type="compositionally biased region" description="Basic and acidic residues" evidence="1">
    <location>
        <begin position="253"/>
        <end position="278"/>
    </location>
</feature>
<dbReference type="Gene3D" id="3.30.70.270">
    <property type="match status" value="1"/>
</dbReference>
<dbReference type="EMBL" id="BKCJ010000062">
    <property type="protein sequence ID" value="GEU29352.1"/>
    <property type="molecule type" value="Genomic_DNA"/>
</dbReference>
<dbReference type="SUPFAM" id="SSF53098">
    <property type="entry name" value="Ribonuclease H-like"/>
    <property type="match status" value="1"/>
</dbReference>
<dbReference type="Gene3D" id="2.40.70.10">
    <property type="entry name" value="Acid Proteases"/>
    <property type="match status" value="1"/>
</dbReference>
<evidence type="ECO:0000259" key="2">
    <source>
        <dbReference type="Pfam" id="PF00078"/>
    </source>
</evidence>
<proteinExistence type="predicted"/>
<dbReference type="GO" id="GO:0003964">
    <property type="term" value="F:RNA-directed DNA polymerase activity"/>
    <property type="evidence" value="ECO:0007669"/>
    <property type="project" value="UniProtKB-KW"/>
</dbReference>
<feature type="domain" description="Reverse transcriptase" evidence="2">
    <location>
        <begin position="615"/>
        <end position="671"/>
    </location>
</feature>
<comment type="caution">
    <text evidence="3">The sequence shown here is derived from an EMBL/GenBank/DDBJ whole genome shotgun (WGS) entry which is preliminary data.</text>
</comment>
<dbReference type="SUPFAM" id="SSF56672">
    <property type="entry name" value="DNA/RNA polymerases"/>
    <property type="match status" value="1"/>
</dbReference>
<keyword evidence="3" id="KW-0548">Nucleotidyltransferase</keyword>
<feature type="compositionally biased region" description="Basic and acidic residues" evidence="1">
    <location>
        <begin position="92"/>
        <end position="101"/>
    </location>
</feature>
<feature type="region of interest" description="Disordered" evidence="1">
    <location>
        <begin position="246"/>
        <end position="288"/>
    </location>
</feature>
<dbReference type="Pfam" id="PF00078">
    <property type="entry name" value="RVT_1"/>
    <property type="match status" value="1"/>
</dbReference>
<feature type="compositionally biased region" description="Polar residues" evidence="1">
    <location>
        <begin position="127"/>
        <end position="140"/>
    </location>
</feature>
<dbReference type="PANTHER" id="PTHR48475">
    <property type="entry name" value="RIBONUCLEASE H"/>
    <property type="match status" value="1"/>
</dbReference>
<dbReference type="InterPro" id="IPR000477">
    <property type="entry name" value="RT_dom"/>
</dbReference>
<gene>
    <name evidence="3" type="ORF">Tci_001330</name>
</gene>
<keyword evidence="3" id="KW-0808">Transferase</keyword>
<feature type="region of interest" description="Disordered" evidence="1">
    <location>
        <begin position="71"/>
        <end position="101"/>
    </location>
</feature>
<protein>
    <submittedName>
        <fullName evidence="3">Reverse transcriptase domain-containing protein</fullName>
    </submittedName>
</protein>
<dbReference type="InterPro" id="IPR036397">
    <property type="entry name" value="RNaseH_sf"/>
</dbReference>
<feature type="region of interest" description="Disordered" evidence="1">
    <location>
        <begin position="863"/>
        <end position="898"/>
    </location>
</feature>
<evidence type="ECO:0000313" key="3">
    <source>
        <dbReference type="EMBL" id="GEU29352.1"/>
    </source>
</evidence>
<dbReference type="PANTHER" id="PTHR48475:SF2">
    <property type="entry name" value="RIBONUCLEASE H"/>
    <property type="match status" value="1"/>
</dbReference>
<dbReference type="AlphaFoldDB" id="A0A699GJD0"/>
<dbReference type="InterPro" id="IPR021109">
    <property type="entry name" value="Peptidase_aspartic_dom_sf"/>
</dbReference>
<accession>A0A699GJD0</accession>
<name>A0A699GJD0_TANCI</name>
<feature type="compositionally biased region" description="Basic and acidic residues" evidence="1">
    <location>
        <begin position="881"/>
        <end position="891"/>
    </location>
</feature>
<evidence type="ECO:0000256" key="1">
    <source>
        <dbReference type="SAM" id="MobiDB-lite"/>
    </source>
</evidence>